<organism evidence="1 2">
    <name type="scientific">Gluconobacter potus</name>
    <dbReference type="NCBI Taxonomy" id="2724927"/>
    <lineage>
        <taxon>Bacteria</taxon>
        <taxon>Pseudomonadati</taxon>
        <taxon>Pseudomonadota</taxon>
        <taxon>Alphaproteobacteria</taxon>
        <taxon>Acetobacterales</taxon>
        <taxon>Acetobacteraceae</taxon>
        <taxon>Gluconobacter</taxon>
    </lineage>
</organism>
<dbReference type="RefSeq" id="WP_062269100.1">
    <property type="nucleotide sequence ID" value="NZ_LHZB01000080.1"/>
</dbReference>
<proteinExistence type="predicted"/>
<dbReference type="PATRIC" id="fig|442.7.peg.3501"/>
<gene>
    <name evidence="1" type="ORF">AD929_01600</name>
</gene>
<evidence type="ECO:0000313" key="1">
    <source>
        <dbReference type="EMBL" id="KXV02871.1"/>
    </source>
</evidence>
<dbReference type="AlphaFoldDB" id="A0A149R047"/>
<sequence length="269" mass="29457">MTEKPKRLSTPELHEAITKSLELRSLIKAGRGNLGGTTCLAPLAERAIFQGRPLLLGDGDVRNPGISLFKEIYKTHGLPCPSNEEAGHLKEWFANSFNEAAMRKSSLLIDIGGGDRTLEEWAAEDDIIGAADAVGVPVTGLFMCGSQPGDIAYLEKLWASGQFRPRRGIIVLNEWTVPAGHKPDTIFNPIMNDERLMNVAGMETEFLRIPKLSCMKEVLASGLTFHDAAAGKPGQDGTPLGPMRQWLVKNWLEKIEENISDAGIEDWLP</sequence>
<evidence type="ECO:0000313" key="2">
    <source>
        <dbReference type="Proteomes" id="UP000075573"/>
    </source>
</evidence>
<protein>
    <submittedName>
        <fullName evidence="1">Uncharacterized protein</fullName>
    </submittedName>
</protein>
<dbReference type="EMBL" id="LHZB01000080">
    <property type="protein sequence ID" value="KXV02871.1"/>
    <property type="molecule type" value="Genomic_DNA"/>
</dbReference>
<accession>A0A149R047</accession>
<name>A0A149R047_9PROT</name>
<comment type="caution">
    <text evidence="1">The sequence shown here is derived from an EMBL/GenBank/DDBJ whole genome shotgun (WGS) entry which is preliminary data.</text>
</comment>
<reference evidence="1 2" key="1">
    <citation type="submission" date="2015-06" db="EMBL/GenBank/DDBJ databases">
        <title>Improved classification and identification of acetic acid bacteria using matrix-assisted laser desorption/ionization time-of-flight mass spectrometry; Gluconobacter nephelii and Gluconobacter uchimurae are later heterotypic synonyms of Gluconobacter japonicus and Gluconobacter oxydans, respectively.</title>
        <authorList>
            <person name="Li L."/>
            <person name="Cleenwerck I."/>
            <person name="De Vuyst L."/>
            <person name="Vandamme P."/>
        </authorList>
    </citation>
    <scope>NUCLEOTIDE SEQUENCE [LARGE SCALE GENOMIC DNA]</scope>
    <source>
        <strain evidence="1 2">LMG 1764</strain>
    </source>
</reference>
<dbReference type="Proteomes" id="UP000075573">
    <property type="component" value="Unassembled WGS sequence"/>
</dbReference>